<dbReference type="Gene3D" id="3.40.190.10">
    <property type="entry name" value="Periplasmic binding protein-like II"/>
    <property type="match status" value="1"/>
</dbReference>
<dbReference type="RefSeq" id="WP_108403810.1">
    <property type="nucleotide sequence ID" value="NZ_CP026948.1"/>
</dbReference>
<dbReference type="Proteomes" id="UP000244754">
    <property type="component" value="Chromosome"/>
</dbReference>
<proteinExistence type="predicted"/>
<evidence type="ECO:0000313" key="1">
    <source>
        <dbReference type="EMBL" id="AWB83801.1"/>
    </source>
</evidence>
<protein>
    <submittedName>
        <fullName evidence="1">Uncharacterized protein</fullName>
    </submittedName>
</protein>
<organism evidence="1 2">
    <name type="scientific">Corynebacterium liangguodongii</name>
    <dbReference type="NCBI Taxonomy" id="2079535"/>
    <lineage>
        <taxon>Bacteria</taxon>
        <taxon>Bacillati</taxon>
        <taxon>Actinomycetota</taxon>
        <taxon>Actinomycetes</taxon>
        <taxon>Mycobacteriales</taxon>
        <taxon>Corynebacteriaceae</taxon>
        <taxon>Corynebacterium</taxon>
    </lineage>
</organism>
<keyword evidence="2" id="KW-1185">Reference proteome</keyword>
<reference evidence="2" key="1">
    <citation type="submission" date="2018-01" db="EMBL/GenBank/DDBJ databases">
        <authorList>
            <person name="Li J."/>
        </authorList>
    </citation>
    <scope>NUCLEOTIDE SEQUENCE [LARGE SCALE GENOMIC DNA]</scope>
    <source>
        <strain evidence="2">2184</strain>
    </source>
</reference>
<dbReference type="PROSITE" id="PS51257">
    <property type="entry name" value="PROKAR_LIPOPROTEIN"/>
    <property type="match status" value="1"/>
</dbReference>
<dbReference type="AlphaFoldDB" id="A0A2S0WDG4"/>
<sequence length="251" mass="26036">MLTRPGFTTTAAVALCAAAVCALGACGRPAETAAEGYIIGIKPDSVEQEVLGEIYRALLVSVGQPATVERLPAAAGTTAVDLVGTGEADVAIACTGEILGQLNPALAEETQRDIEEDETAGDMNDDSASKAVYEDAVGTFPGGVMTIDPSPAEGCAEKGAQRGEGTLPMNIIPVFRKTELNRGQVNRLNFVNRVISTDDLDAMVGEVEGGAPVRRVVASWMLEHTKVGVDPQSIEEGESGASDKLLDQPPV</sequence>
<dbReference type="EMBL" id="CP026948">
    <property type="protein sequence ID" value="AWB83801.1"/>
    <property type="molecule type" value="Genomic_DNA"/>
</dbReference>
<evidence type="ECO:0000313" key="2">
    <source>
        <dbReference type="Proteomes" id="UP000244754"/>
    </source>
</evidence>
<accession>A0A2S0WDG4</accession>
<dbReference type="OrthoDB" id="4423830at2"/>
<name>A0A2S0WDG4_9CORY</name>
<gene>
    <name evidence="1" type="ORF">C3E79_04300</name>
</gene>
<dbReference type="KEGG" id="clia:C3E79_04300"/>